<evidence type="ECO:0000313" key="10">
    <source>
        <dbReference type="Proteomes" id="UP001589688"/>
    </source>
</evidence>
<comment type="caution">
    <text evidence="9">The sequence shown here is derived from an EMBL/GenBank/DDBJ whole genome shotgun (WGS) entry which is preliminary data.</text>
</comment>
<dbReference type="CDD" id="cd00082">
    <property type="entry name" value="HisKA"/>
    <property type="match status" value="1"/>
</dbReference>
<proteinExistence type="predicted"/>
<keyword evidence="6" id="KW-0732">Signal</keyword>
<sequence length="1144" mass="130767">MKYLRNLLFLLAIGMSANLSAQFATGYQNIIVGENNCVMNIVQDRDGIIWVGAGHGLYSYDGYNCIFHRLTNRSGTNFNTYCIAAHDGYIYLGSDQGLFIYDRLHGSLSQPESSQNKDIRTIVTSGRTLFLGCMEGLFTYNLDNHSVQQLCPTLKTVYSLQLTPKGILAGSFSGLHMVRGNNYTTYPIHVFVNSLAHDQGTRYWIGTEGNLLSLDIASNRFETFSRLKGNSIKSMAKDRRGRLVIGTDNGLYVKEGSKLSHFVHDSGNPLSLGNNIIWRVFIDKQQNLWLGNEAGLSLMHAARQFKRYRIDEMMRSNEGNYLHELYIDRRGTLWAGGTNGLIRYSTGRGTAQKAWFRQGNTTHPLSHNRIRKVYEDPQGDIWVATDGGINLYRHAKDQMRNFVIYNKNKRHSARWAYDIFLDSRQRLWVAAYDGGIFVVSKQKLLASNGECVADEHYTDGPHGLSGFHVQKLLPTHSGTVWTVSNGGIDIIDPARHRVTHVTDNYANCILEDRRHRVWMAYDGGIKCYDAPDKAPVTYDFSGSGFYKNIVSMQEADGRIWAFSRFNCRVIDDNGHVNIFRLPDIGVSASCYSPLRHEFYVGGTDEMVTFSPQIVSQLNAHPRLLLTNIKVNNTNFSDYHYDARFIDKLQLKSSENNLTLNFTDIPYKNQVGLLYAYRLKGSSDTWYQLDPRSLELNFAGLPHGSYELEIAAIDGLGHPLATAYRLPICILPPWYLAWWAKLLYLVFTLALVLGFQRYIRVRRNLTREQQERQSILEQQEARNRFFHQLSREMKTPIANAFIGVGQLLEHTHTDETIRRLGVIQQAATQMNTLIRHAFDLNNHEKTQPNDLVVHDIDLNTFCQQMVRNMQQQAARRNIELQFEAPERHLHKNIGIVRFDAIMYILLRFVVNNTISNGHVVMTLALKEDRLLIILTTDRPKFTENDVQHIFERYPANHDSAGKNESNTELYLAREYVQAMQGELYTRCNNEGGIDFCLSIPNGDTRQAITSTAMSADVTEKTTAKNEVDNRLMNDITATIENHIMDFDFNVSMLQYELGIGNKLLYRKVKLHTGQSPVEYIRNIRMNRAALLLKEGRFSVSEVMYMVGFTNSSYFSKCFQKSYGTTPTKFCRRSRHEPLEGKTNKH</sequence>
<evidence type="ECO:0000313" key="9">
    <source>
        <dbReference type="EMBL" id="MFB9896549.1"/>
    </source>
</evidence>
<dbReference type="InterPro" id="IPR009057">
    <property type="entry name" value="Homeodomain-like_sf"/>
</dbReference>
<dbReference type="InterPro" id="IPR015943">
    <property type="entry name" value="WD40/YVTN_repeat-like_dom_sf"/>
</dbReference>
<accession>A0ABV5ZGP8</accession>
<evidence type="ECO:0000256" key="3">
    <source>
        <dbReference type="ARBA" id="ARBA00022553"/>
    </source>
</evidence>
<dbReference type="SUPFAM" id="SSF47384">
    <property type="entry name" value="Homodimeric domain of signal transducing histidine kinase"/>
    <property type="match status" value="1"/>
</dbReference>
<dbReference type="Gene3D" id="1.10.10.60">
    <property type="entry name" value="Homeodomain-like"/>
    <property type="match status" value="1"/>
</dbReference>
<gene>
    <name evidence="9" type="ORF">ACFFK8_01595</name>
</gene>
<dbReference type="Gene3D" id="2.130.10.10">
    <property type="entry name" value="YVTN repeat-like/Quinoprotein amine dehydrogenase"/>
    <property type="match status" value="2"/>
</dbReference>
<dbReference type="InterPro" id="IPR011110">
    <property type="entry name" value="Reg_prop"/>
</dbReference>
<dbReference type="EMBL" id="JBHLZF010000001">
    <property type="protein sequence ID" value="MFB9896549.1"/>
    <property type="molecule type" value="Genomic_DNA"/>
</dbReference>
<organism evidence="9 10">
    <name type="scientific">Hallella seregens ATCC 51272</name>
    <dbReference type="NCBI Taxonomy" id="1336250"/>
    <lineage>
        <taxon>Bacteria</taxon>
        <taxon>Pseudomonadati</taxon>
        <taxon>Bacteroidota</taxon>
        <taxon>Bacteroidia</taxon>
        <taxon>Bacteroidales</taxon>
        <taxon>Prevotellaceae</taxon>
        <taxon>Hallella</taxon>
    </lineage>
</organism>
<feature type="domain" description="HTH araC/xylS-type" evidence="7">
    <location>
        <begin position="1032"/>
        <end position="1131"/>
    </location>
</feature>
<dbReference type="PROSITE" id="PS01124">
    <property type="entry name" value="HTH_ARAC_FAMILY_2"/>
    <property type="match status" value="1"/>
</dbReference>
<dbReference type="InterPro" id="IPR013783">
    <property type="entry name" value="Ig-like_fold"/>
</dbReference>
<evidence type="ECO:0000256" key="1">
    <source>
        <dbReference type="ARBA" id="ARBA00000085"/>
    </source>
</evidence>
<dbReference type="Gene3D" id="3.30.565.10">
    <property type="entry name" value="Histidine kinase-like ATPase, C-terminal domain"/>
    <property type="match status" value="1"/>
</dbReference>
<evidence type="ECO:0000256" key="2">
    <source>
        <dbReference type="ARBA" id="ARBA00012438"/>
    </source>
</evidence>
<dbReference type="SMART" id="SM00342">
    <property type="entry name" value="HTH_ARAC"/>
    <property type="match status" value="1"/>
</dbReference>
<reference evidence="9 10" key="1">
    <citation type="submission" date="2024-09" db="EMBL/GenBank/DDBJ databases">
        <authorList>
            <person name="Sun Q."/>
            <person name="Mori K."/>
        </authorList>
    </citation>
    <scope>NUCLEOTIDE SEQUENCE [LARGE SCALE GENOMIC DNA]</scope>
    <source>
        <strain evidence="9 10">ATCC 51272</strain>
    </source>
</reference>
<dbReference type="SUPFAM" id="SSF101898">
    <property type="entry name" value="NHL repeat"/>
    <property type="match status" value="1"/>
</dbReference>
<dbReference type="SUPFAM" id="SSF63829">
    <property type="entry name" value="Calcium-dependent phosphotriesterase"/>
    <property type="match status" value="2"/>
</dbReference>
<feature type="signal peptide" evidence="6">
    <location>
        <begin position="1"/>
        <end position="21"/>
    </location>
</feature>
<dbReference type="PROSITE" id="PS50109">
    <property type="entry name" value="HIS_KIN"/>
    <property type="match status" value="1"/>
</dbReference>
<evidence type="ECO:0000256" key="5">
    <source>
        <dbReference type="ARBA" id="ARBA00023163"/>
    </source>
</evidence>
<dbReference type="Pfam" id="PF12833">
    <property type="entry name" value="HTH_18"/>
    <property type="match status" value="1"/>
</dbReference>
<dbReference type="RefSeq" id="WP_027952107.1">
    <property type="nucleotide sequence ID" value="NZ_JADU01000011.1"/>
</dbReference>
<dbReference type="InterPro" id="IPR036097">
    <property type="entry name" value="HisK_dim/P_sf"/>
</dbReference>
<evidence type="ECO:0000256" key="6">
    <source>
        <dbReference type="SAM" id="SignalP"/>
    </source>
</evidence>
<dbReference type="EC" id="2.7.13.3" evidence="2"/>
<keyword evidence="4" id="KW-0805">Transcription regulation</keyword>
<dbReference type="InterPro" id="IPR011123">
    <property type="entry name" value="Y_Y_Y"/>
</dbReference>
<dbReference type="SUPFAM" id="SSF55874">
    <property type="entry name" value="ATPase domain of HSP90 chaperone/DNA topoisomerase II/histidine kinase"/>
    <property type="match status" value="1"/>
</dbReference>
<dbReference type="PANTHER" id="PTHR43547:SF2">
    <property type="entry name" value="HYBRID SIGNAL TRANSDUCTION HISTIDINE KINASE C"/>
    <property type="match status" value="1"/>
</dbReference>
<dbReference type="Gene3D" id="2.60.40.10">
    <property type="entry name" value="Immunoglobulins"/>
    <property type="match status" value="1"/>
</dbReference>
<name>A0ABV5ZGP8_9BACT</name>
<dbReference type="SUPFAM" id="SSF46689">
    <property type="entry name" value="Homeodomain-like"/>
    <property type="match status" value="1"/>
</dbReference>
<comment type="catalytic activity">
    <reaction evidence="1">
        <text>ATP + protein L-histidine = ADP + protein N-phospho-L-histidine.</text>
        <dbReference type="EC" id="2.7.13.3"/>
    </reaction>
</comment>
<evidence type="ECO:0000256" key="4">
    <source>
        <dbReference type="ARBA" id="ARBA00023015"/>
    </source>
</evidence>
<dbReference type="Proteomes" id="UP001589688">
    <property type="component" value="Unassembled WGS sequence"/>
</dbReference>
<keyword evidence="3" id="KW-0597">Phosphoprotein</keyword>
<dbReference type="Pfam" id="PF07495">
    <property type="entry name" value="Y_Y_Y"/>
    <property type="match status" value="1"/>
</dbReference>
<dbReference type="PANTHER" id="PTHR43547">
    <property type="entry name" value="TWO-COMPONENT HISTIDINE KINASE"/>
    <property type="match status" value="1"/>
</dbReference>
<dbReference type="InterPro" id="IPR005467">
    <property type="entry name" value="His_kinase_dom"/>
</dbReference>
<feature type="chain" id="PRO_5046712113" description="histidine kinase" evidence="6">
    <location>
        <begin position="22"/>
        <end position="1144"/>
    </location>
</feature>
<evidence type="ECO:0000259" key="8">
    <source>
        <dbReference type="PROSITE" id="PS50109"/>
    </source>
</evidence>
<dbReference type="Pfam" id="PF07494">
    <property type="entry name" value="Reg_prop"/>
    <property type="match status" value="2"/>
</dbReference>
<feature type="domain" description="Histidine kinase" evidence="8">
    <location>
        <begin position="787"/>
        <end position="1002"/>
    </location>
</feature>
<dbReference type="InterPro" id="IPR018060">
    <property type="entry name" value="HTH_AraC"/>
</dbReference>
<keyword evidence="10" id="KW-1185">Reference proteome</keyword>
<evidence type="ECO:0000259" key="7">
    <source>
        <dbReference type="PROSITE" id="PS01124"/>
    </source>
</evidence>
<dbReference type="Gene3D" id="1.10.287.130">
    <property type="match status" value="1"/>
</dbReference>
<protein>
    <recommendedName>
        <fullName evidence="2">histidine kinase</fullName>
        <ecNumber evidence="2">2.7.13.3</ecNumber>
    </recommendedName>
</protein>
<dbReference type="InterPro" id="IPR003661">
    <property type="entry name" value="HisK_dim/P_dom"/>
</dbReference>
<dbReference type="InterPro" id="IPR036890">
    <property type="entry name" value="HATPase_C_sf"/>
</dbReference>
<keyword evidence="5" id="KW-0804">Transcription</keyword>